<dbReference type="EMBL" id="GEDG01027942">
    <property type="protein sequence ID" value="JAP13501.1"/>
    <property type="molecule type" value="Transcribed_RNA"/>
</dbReference>
<evidence type="ECO:0000313" key="1">
    <source>
        <dbReference type="EMBL" id="JAP13501.1"/>
    </source>
</evidence>
<protein>
    <submittedName>
        <fullName evidence="1">Putative ovule protein</fullName>
    </submittedName>
</protein>
<dbReference type="AlphaFoldDB" id="A0A0V0H005"/>
<organism evidence="1">
    <name type="scientific">Solanum chacoense</name>
    <name type="common">Chaco potato</name>
    <dbReference type="NCBI Taxonomy" id="4108"/>
    <lineage>
        <taxon>Eukaryota</taxon>
        <taxon>Viridiplantae</taxon>
        <taxon>Streptophyta</taxon>
        <taxon>Embryophyta</taxon>
        <taxon>Tracheophyta</taxon>
        <taxon>Spermatophyta</taxon>
        <taxon>Magnoliopsida</taxon>
        <taxon>eudicotyledons</taxon>
        <taxon>Gunneridae</taxon>
        <taxon>Pentapetalae</taxon>
        <taxon>asterids</taxon>
        <taxon>lamiids</taxon>
        <taxon>Solanales</taxon>
        <taxon>Solanaceae</taxon>
        <taxon>Solanoideae</taxon>
        <taxon>Solaneae</taxon>
        <taxon>Solanum</taxon>
    </lineage>
</organism>
<name>A0A0V0H005_SOLCH</name>
<accession>A0A0V0H005</accession>
<sequence>TWGCVIYIWVICTNRIFLCHHLNIFKRSPGKIAFAAECRSTLLVVARIAKQNLCDRQDWPRLSLTTSNHYSSRFLVKLRRITRMMTTNFDKLLELVIKS</sequence>
<reference evidence="1" key="1">
    <citation type="submission" date="2015-12" db="EMBL/GenBank/DDBJ databases">
        <title>Gene expression during late stages of embryo sac development: a critical building block for successful pollen-pistil interactions.</title>
        <authorList>
            <person name="Liu Y."/>
            <person name="Joly V."/>
            <person name="Sabar M."/>
            <person name="Matton D.P."/>
        </authorList>
    </citation>
    <scope>NUCLEOTIDE SEQUENCE</scope>
</reference>
<proteinExistence type="predicted"/>
<feature type="non-terminal residue" evidence="1">
    <location>
        <position position="1"/>
    </location>
</feature>